<dbReference type="Proteomes" id="UP000316304">
    <property type="component" value="Unassembled WGS sequence"/>
</dbReference>
<dbReference type="NCBIfam" id="TIGR04283">
    <property type="entry name" value="glyco_like_mftF"/>
    <property type="match status" value="1"/>
</dbReference>
<name>A0A5C6CR44_9BACT</name>
<dbReference type="InterPro" id="IPR026461">
    <property type="entry name" value="Trfase_2_rSAM/seldom_assoc"/>
</dbReference>
<dbReference type="Pfam" id="PF00535">
    <property type="entry name" value="Glycos_transf_2"/>
    <property type="match status" value="1"/>
</dbReference>
<dbReference type="GO" id="GO:0016757">
    <property type="term" value="F:glycosyltransferase activity"/>
    <property type="evidence" value="ECO:0007669"/>
    <property type="project" value="UniProtKB-KW"/>
</dbReference>
<gene>
    <name evidence="8" type="ORF">Pla52o_16180</name>
</gene>
<dbReference type="OrthoDB" id="9806525at2"/>
<dbReference type="GO" id="GO:0005886">
    <property type="term" value="C:plasma membrane"/>
    <property type="evidence" value="ECO:0007669"/>
    <property type="project" value="UniProtKB-SubCell"/>
</dbReference>
<feature type="compositionally biased region" description="Polar residues" evidence="6">
    <location>
        <begin position="8"/>
        <end position="25"/>
    </location>
</feature>
<dbReference type="Pfam" id="PF09837">
    <property type="entry name" value="DUF2064"/>
    <property type="match status" value="1"/>
</dbReference>
<dbReference type="InterPro" id="IPR001173">
    <property type="entry name" value="Glyco_trans_2-like"/>
</dbReference>
<feature type="domain" description="Glycosyltransferase 2-like" evidence="7">
    <location>
        <begin position="246"/>
        <end position="375"/>
    </location>
</feature>
<dbReference type="NCBIfam" id="TIGR04282">
    <property type="entry name" value="glyco_like_cofC"/>
    <property type="match status" value="1"/>
</dbReference>
<comment type="subcellular location">
    <subcellularLocation>
        <location evidence="1">Cell membrane</location>
    </subcellularLocation>
</comment>
<proteinExistence type="predicted"/>
<keyword evidence="5" id="KW-0472">Membrane</keyword>
<keyword evidence="3" id="KW-0328">Glycosyltransferase</keyword>
<keyword evidence="9" id="KW-1185">Reference proteome</keyword>
<evidence type="ECO:0000256" key="6">
    <source>
        <dbReference type="SAM" id="MobiDB-lite"/>
    </source>
</evidence>
<dbReference type="InterPro" id="IPR018641">
    <property type="entry name" value="Trfase_1_rSAM/seldom-assoc"/>
</dbReference>
<evidence type="ECO:0000313" key="8">
    <source>
        <dbReference type="EMBL" id="TWU25319.1"/>
    </source>
</evidence>
<reference evidence="8 9" key="1">
    <citation type="submission" date="2019-02" db="EMBL/GenBank/DDBJ databases">
        <title>Deep-cultivation of Planctomycetes and their phenomic and genomic characterization uncovers novel biology.</title>
        <authorList>
            <person name="Wiegand S."/>
            <person name="Jogler M."/>
            <person name="Boedeker C."/>
            <person name="Pinto D."/>
            <person name="Vollmers J."/>
            <person name="Rivas-Marin E."/>
            <person name="Kohn T."/>
            <person name="Peeters S.H."/>
            <person name="Heuer A."/>
            <person name="Rast P."/>
            <person name="Oberbeckmann S."/>
            <person name="Bunk B."/>
            <person name="Jeske O."/>
            <person name="Meyerdierks A."/>
            <person name="Storesund J.E."/>
            <person name="Kallscheuer N."/>
            <person name="Luecker S."/>
            <person name="Lage O.M."/>
            <person name="Pohl T."/>
            <person name="Merkel B.J."/>
            <person name="Hornburger P."/>
            <person name="Mueller R.-W."/>
            <person name="Bruemmer F."/>
            <person name="Labrenz M."/>
            <person name="Spormann A.M."/>
            <person name="Op Den Camp H."/>
            <person name="Overmann J."/>
            <person name="Amann R."/>
            <person name="Jetten M.S.M."/>
            <person name="Mascher T."/>
            <person name="Medema M.H."/>
            <person name="Devos D.P."/>
            <person name="Kaster A.-K."/>
            <person name="Ovreas L."/>
            <person name="Rohde M."/>
            <person name="Galperin M.Y."/>
            <person name="Jogler C."/>
        </authorList>
    </citation>
    <scope>NUCLEOTIDE SEQUENCE [LARGE SCALE GENOMIC DNA]</scope>
    <source>
        <strain evidence="8 9">Pla52o</strain>
    </source>
</reference>
<dbReference type="InterPro" id="IPR029044">
    <property type="entry name" value="Nucleotide-diphossugar_trans"/>
</dbReference>
<comment type="caution">
    <text evidence="8">The sequence shown here is derived from an EMBL/GenBank/DDBJ whole genome shotgun (WGS) entry which is preliminary data.</text>
</comment>
<accession>A0A5C6CR44</accession>
<dbReference type="Gene3D" id="3.90.550.10">
    <property type="entry name" value="Spore Coat Polysaccharide Biosynthesis Protein SpsA, Chain A"/>
    <property type="match status" value="2"/>
</dbReference>
<organism evidence="8 9">
    <name type="scientific">Novipirellula galeiformis</name>
    <dbReference type="NCBI Taxonomy" id="2528004"/>
    <lineage>
        <taxon>Bacteria</taxon>
        <taxon>Pseudomonadati</taxon>
        <taxon>Planctomycetota</taxon>
        <taxon>Planctomycetia</taxon>
        <taxon>Pirellulales</taxon>
        <taxon>Pirellulaceae</taxon>
        <taxon>Novipirellula</taxon>
    </lineage>
</organism>
<evidence type="ECO:0000256" key="3">
    <source>
        <dbReference type="ARBA" id="ARBA00022676"/>
    </source>
</evidence>
<dbReference type="PANTHER" id="PTHR43646:SF2">
    <property type="entry name" value="GLYCOSYLTRANSFERASE 2-LIKE DOMAIN-CONTAINING PROTEIN"/>
    <property type="match status" value="1"/>
</dbReference>
<sequence>MARRGNEVTANQIEKLTGDPSGSTTFSAKPHRVIVFSRYPTPGVTKTRMIPALGAERAARLQHSLTSLTLGVASDYRADRPCDLEVRFVGGDPTLMREAFGTEKRYLLQRGVSLGERLVDAFAVAFNEGATRVVVIGSDCPEISSTILDEAINALSHADVVLGPAIDGGYYLIGLNTNQPQLFQGIDWGSGSVLRDTIAKAKHSQCKVHRLQTLSDVDYPEDLVTCRRNPEAFGNVLPLTRDGVLSVIVPTLNEERCIEQTLSRMVGIPNVEVVVADGGSEDSTIDIARNMGATIVSAKPGRGRQMNAGAAIATGDVLLFLHADTQVPDSFHQHVRATLQHGVIAGAFSLRIDGDDFGLRWIEKGVNLRSRFLGRPYGDQGLFVSASCFFKIGGFPNWPLMEDVEFGSRLRKYGSISLAEAAVTTSARRWLRLGIPKTTLINQLCIAGFCLGIPSETLHRWYRSRR</sequence>
<keyword evidence="2" id="KW-1003">Cell membrane</keyword>
<dbReference type="PANTHER" id="PTHR43646">
    <property type="entry name" value="GLYCOSYLTRANSFERASE"/>
    <property type="match status" value="1"/>
</dbReference>
<dbReference type="CDD" id="cd02522">
    <property type="entry name" value="GT_2_like_a"/>
    <property type="match status" value="1"/>
</dbReference>
<evidence type="ECO:0000313" key="9">
    <source>
        <dbReference type="Proteomes" id="UP000316304"/>
    </source>
</evidence>
<dbReference type="EMBL" id="SJPT01000002">
    <property type="protein sequence ID" value="TWU25319.1"/>
    <property type="molecule type" value="Genomic_DNA"/>
</dbReference>
<evidence type="ECO:0000256" key="5">
    <source>
        <dbReference type="ARBA" id="ARBA00023136"/>
    </source>
</evidence>
<evidence type="ECO:0000256" key="4">
    <source>
        <dbReference type="ARBA" id="ARBA00022679"/>
    </source>
</evidence>
<dbReference type="AlphaFoldDB" id="A0A5C6CR44"/>
<dbReference type="SUPFAM" id="SSF53448">
    <property type="entry name" value="Nucleotide-diphospho-sugar transferases"/>
    <property type="match status" value="2"/>
</dbReference>
<protein>
    <submittedName>
        <fullName evidence="8">N-glycosyltransferase</fullName>
    </submittedName>
</protein>
<evidence type="ECO:0000259" key="7">
    <source>
        <dbReference type="Pfam" id="PF00535"/>
    </source>
</evidence>
<keyword evidence="4 8" id="KW-0808">Transferase</keyword>
<evidence type="ECO:0000256" key="1">
    <source>
        <dbReference type="ARBA" id="ARBA00004236"/>
    </source>
</evidence>
<feature type="region of interest" description="Disordered" evidence="6">
    <location>
        <begin position="1"/>
        <end position="25"/>
    </location>
</feature>
<evidence type="ECO:0000256" key="2">
    <source>
        <dbReference type="ARBA" id="ARBA00022475"/>
    </source>
</evidence>